<keyword evidence="5" id="KW-1185">Reference proteome</keyword>
<dbReference type="EMBL" id="LT629799">
    <property type="protein sequence ID" value="SDU83740.1"/>
    <property type="molecule type" value="Genomic_DNA"/>
</dbReference>
<protein>
    <recommendedName>
        <fullName evidence="3">DUF6458 domain-containing protein</fullName>
    </recommendedName>
</protein>
<dbReference type="RefSeq" id="WP_091073287.1">
    <property type="nucleotide sequence ID" value="NZ_LT629799.1"/>
</dbReference>
<keyword evidence="2" id="KW-0472">Membrane</keyword>
<keyword evidence="2" id="KW-1133">Transmembrane helix</keyword>
<evidence type="ECO:0000256" key="1">
    <source>
        <dbReference type="SAM" id="MobiDB-lite"/>
    </source>
</evidence>
<keyword evidence="2" id="KW-0812">Transmembrane</keyword>
<name>A0A1H2LRU9_9ACTN</name>
<feature type="domain" description="DUF6458" evidence="3">
    <location>
        <begin position="1"/>
        <end position="62"/>
    </location>
</feature>
<evidence type="ECO:0000313" key="5">
    <source>
        <dbReference type="Proteomes" id="UP000198825"/>
    </source>
</evidence>
<dbReference type="OrthoDB" id="4775046at2"/>
<dbReference type="Proteomes" id="UP000198825">
    <property type="component" value="Chromosome I"/>
</dbReference>
<accession>A0A1H2LRU9</accession>
<dbReference type="Pfam" id="PF20059">
    <property type="entry name" value="DUF6458"/>
    <property type="match status" value="1"/>
</dbReference>
<dbReference type="InterPro" id="IPR045597">
    <property type="entry name" value="DUF6458"/>
</dbReference>
<evidence type="ECO:0000259" key="3">
    <source>
        <dbReference type="Pfam" id="PF20059"/>
    </source>
</evidence>
<gene>
    <name evidence="4" type="ORF">SAMN04488544_0732</name>
</gene>
<proteinExistence type="predicted"/>
<sequence>MGLGTGIALLVVGGILAFGVKDSFSGVDLTAIGYICMAGGVLAIILTLVLQSQRQRSSHTTVVERRDLRGPGEPPVV</sequence>
<evidence type="ECO:0000256" key="2">
    <source>
        <dbReference type="SAM" id="Phobius"/>
    </source>
</evidence>
<feature type="transmembrane region" description="Helical" evidence="2">
    <location>
        <begin position="27"/>
        <end position="50"/>
    </location>
</feature>
<reference evidence="5" key="1">
    <citation type="submission" date="2016-10" db="EMBL/GenBank/DDBJ databases">
        <authorList>
            <person name="Varghese N."/>
            <person name="Submissions S."/>
        </authorList>
    </citation>
    <scope>NUCLEOTIDE SEQUENCE [LARGE SCALE GENOMIC DNA]</scope>
    <source>
        <strain evidence="5">DSM 21743</strain>
    </source>
</reference>
<evidence type="ECO:0000313" key="4">
    <source>
        <dbReference type="EMBL" id="SDU83740.1"/>
    </source>
</evidence>
<feature type="region of interest" description="Disordered" evidence="1">
    <location>
        <begin position="55"/>
        <end position="77"/>
    </location>
</feature>
<dbReference type="STRING" id="546874.SAMN04488544_0732"/>
<organism evidence="4 5">
    <name type="scientific">Microlunatus sagamiharensis</name>
    <dbReference type="NCBI Taxonomy" id="546874"/>
    <lineage>
        <taxon>Bacteria</taxon>
        <taxon>Bacillati</taxon>
        <taxon>Actinomycetota</taxon>
        <taxon>Actinomycetes</taxon>
        <taxon>Propionibacteriales</taxon>
        <taxon>Propionibacteriaceae</taxon>
        <taxon>Microlunatus</taxon>
    </lineage>
</organism>
<dbReference type="AlphaFoldDB" id="A0A1H2LRU9"/>